<dbReference type="InterPro" id="IPR017138">
    <property type="entry name" value="Asp_Glu_LeuTrfase"/>
</dbReference>
<sequence length="239" mass="27951">MDTSTSIDELRFFAAPPHECSYLPDRHATTLFADPEAGINTRIYSQLSAVGFRRSGKFIYRPHCEGCKACVPIRVLVQHYAPRRRQRRIWKQNQDLTAIEQTPVFREEHYALYQRYIDTRHVDGDMYPASEEQYQSFLIEGRPEASFVEFRAKSKLVAVAVIDTLTDGLSSIYTYFDPDEDKRSPGGFAIQWTIERARKMALPYLYLGYWIADSKKMSYKCDYQPFERFDGRRWHTSAP</sequence>
<keyword evidence="2 4" id="KW-0808">Transferase</keyword>
<evidence type="ECO:0000259" key="5">
    <source>
        <dbReference type="Pfam" id="PF04376"/>
    </source>
</evidence>
<dbReference type="PANTHER" id="PTHR21367">
    <property type="entry name" value="ARGININE-TRNA-PROTEIN TRANSFERASE 1"/>
    <property type="match status" value="1"/>
</dbReference>
<dbReference type="SUPFAM" id="SSF55729">
    <property type="entry name" value="Acyl-CoA N-acyltransferases (Nat)"/>
    <property type="match status" value="1"/>
</dbReference>
<keyword evidence="1 4" id="KW-0963">Cytoplasm</keyword>
<dbReference type="NCBIfam" id="NF002342">
    <property type="entry name" value="PRK01305.1-3"/>
    <property type="match status" value="1"/>
</dbReference>
<evidence type="ECO:0000256" key="2">
    <source>
        <dbReference type="ARBA" id="ARBA00022679"/>
    </source>
</evidence>
<dbReference type="InterPro" id="IPR030700">
    <property type="entry name" value="N-end_Aminoacyl_Trfase"/>
</dbReference>
<dbReference type="GO" id="GO:0071596">
    <property type="term" value="P:ubiquitin-dependent protein catabolic process via the N-end rule pathway"/>
    <property type="evidence" value="ECO:0007669"/>
    <property type="project" value="InterPro"/>
</dbReference>
<dbReference type="HAMAP" id="MF_00689">
    <property type="entry name" value="Bpt"/>
    <property type="match status" value="1"/>
</dbReference>
<dbReference type="InterPro" id="IPR007472">
    <property type="entry name" value="N-end_Aminoacyl_Trfase_C"/>
</dbReference>
<dbReference type="Proteomes" id="UP000219327">
    <property type="component" value="Unassembled WGS sequence"/>
</dbReference>
<dbReference type="InterPro" id="IPR016181">
    <property type="entry name" value="Acyl_CoA_acyltransferase"/>
</dbReference>
<dbReference type="GO" id="GO:0008914">
    <property type="term" value="F:leucyl-tRNA--protein transferase activity"/>
    <property type="evidence" value="ECO:0007669"/>
    <property type="project" value="UniProtKB-UniRule"/>
</dbReference>
<keyword evidence="3 4" id="KW-0012">Acyltransferase</keyword>
<dbReference type="EMBL" id="NTKD01000018">
    <property type="protein sequence ID" value="PDH39873.1"/>
    <property type="molecule type" value="Genomic_DNA"/>
</dbReference>
<dbReference type="PIRSF" id="PIRSF037208">
    <property type="entry name" value="ATE_pro_prd"/>
    <property type="match status" value="1"/>
</dbReference>
<evidence type="ECO:0000256" key="4">
    <source>
        <dbReference type="HAMAP-Rule" id="MF_00689"/>
    </source>
</evidence>
<accession>A0A2A5WUE4</accession>
<evidence type="ECO:0000259" key="6">
    <source>
        <dbReference type="Pfam" id="PF04377"/>
    </source>
</evidence>
<feature type="domain" description="N-end rule aminoacyl transferase C-terminal" evidence="6">
    <location>
        <begin position="108"/>
        <end position="229"/>
    </location>
</feature>
<dbReference type="Pfam" id="PF04376">
    <property type="entry name" value="ATE_N"/>
    <property type="match status" value="1"/>
</dbReference>
<comment type="function">
    <text evidence="4">Functions in the N-end rule pathway of protein degradation where it conjugates Leu from its aminoacyl-tRNA to the N-termini of proteins containing an N-terminal aspartate or glutamate.</text>
</comment>
<comment type="similarity">
    <text evidence="4">Belongs to the R-transferase family. Bpt subfamily.</text>
</comment>
<dbReference type="Pfam" id="PF04377">
    <property type="entry name" value="ATE_C"/>
    <property type="match status" value="1"/>
</dbReference>
<feature type="domain" description="N-end aminoacyl transferase N-terminal" evidence="5">
    <location>
        <begin position="18"/>
        <end position="88"/>
    </location>
</feature>
<comment type="catalytic activity">
    <reaction evidence="4">
        <text>N-terminal L-aspartyl-[protein] + L-leucyl-tRNA(Leu) = N-terminal L-leucyl-L-aspartyl-[protein] + tRNA(Leu) + H(+)</text>
        <dbReference type="Rhea" id="RHEA:50420"/>
        <dbReference type="Rhea" id="RHEA-COMP:9613"/>
        <dbReference type="Rhea" id="RHEA-COMP:9622"/>
        <dbReference type="Rhea" id="RHEA-COMP:12669"/>
        <dbReference type="Rhea" id="RHEA-COMP:12674"/>
        <dbReference type="ChEBI" id="CHEBI:15378"/>
        <dbReference type="ChEBI" id="CHEBI:64720"/>
        <dbReference type="ChEBI" id="CHEBI:78442"/>
        <dbReference type="ChEBI" id="CHEBI:78494"/>
        <dbReference type="ChEBI" id="CHEBI:133042"/>
        <dbReference type="EC" id="2.3.2.29"/>
    </reaction>
</comment>
<evidence type="ECO:0000313" key="7">
    <source>
        <dbReference type="EMBL" id="PDH39873.1"/>
    </source>
</evidence>
<comment type="caution">
    <text evidence="7">The sequence shown here is derived from an EMBL/GenBank/DDBJ whole genome shotgun (WGS) entry which is preliminary data.</text>
</comment>
<evidence type="ECO:0000313" key="8">
    <source>
        <dbReference type="Proteomes" id="UP000219327"/>
    </source>
</evidence>
<dbReference type="NCBIfam" id="NF002346">
    <property type="entry name" value="PRK01305.2-3"/>
    <property type="match status" value="1"/>
</dbReference>
<gene>
    <name evidence="4" type="primary">bpt</name>
    <name evidence="7" type="ORF">CNE99_04755</name>
</gene>
<dbReference type="AlphaFoldDB" id="A0A2A5WUE4"/>
<dbReference type="GO" id="GO:0004057">
    <property type="term" value="F:arginyl-tRNA--protein transferase activity"/>
    <property type="evidence" value="ECO:0007669"/>
    <property type="project" value="InterPro"/>
</dbReference>
<organism evidence="7 8">
    <name type="scientific">OM182 bacterium MED-G24</name>
    <dbReference type="NCBI Taxonomy" id="1986255"/>
    <lineage>
        <taxon>Bacteria</taxon>
        <taxon>Pseudomonadati</taxon>
        <taxon>Pseudomonadota</taxon>
        <taxon>Gammaproteobacteria</taxon>
        <taxon>OMG group</taxon>
        <taxon>OM182 clade</taxon>
    </lineage>
</organism>
<evidence type="ECO:0000256" key="1">
    <source>
        <dbReference type="ARBA" id="ARBA00022490"/>
    </source>
</evidence>
<dbReference type="NCBIfam" id="NF002341">
    <property type="entry name" value="PRK01305.1-1"/>
    <property type="match status" value="1"/>
</dbReference>
<dbReference type="PANTHER" id="PTHR21367:SF1">
    <property type="entry name" value="ARGINYL-TRNA--PROTEIN TRANSFERASE 1"/>
    <property type="match status" value="1"/>
</dbReference>
<name>A0A2A5WUE4_9GAMM</name>
<dbReference type="EC" id="2.3.2.29" evidence="4"/>
<evidence type="ECO:0000256" key="3">
    <source>
        <dbReference type="ARBA" id="ARBA00023315"/>
    </source>
</evidence>
<reference evidence="7 8" key="1">
    <citation type="submission" date="2017-08" db="EMBL/GenBank/DDBJ databases">
        <title>Fine stratification of microbial communities through a metagenomic profile of the photic zone.</title>
        <authorList>
            <person name="Haro-Moreno J.M."/>
            <person name="Lopez-Perez M."/>
            <person name="De La Torre J."/>
            <person name="Picazo A."/>
            <person name="Camacho A."/>
            <person name="Rodriguez-Valera F."/>
        </authorList>
    </citation>
    <scope>NUCLEOTIDE SEQUENCE [LARGE SCALE GENOMIC DNA]</scope>
    <source>
        <strain evidence="7">MED-G24</strain>
    </source>
</reference>
<comment type="catalytic activity">
    <reaction evidence="4">
        <text>N-terminal L-glutamyl-[protein] + L-leucyl-tRNA(Leu) = N-terminal L-leucyl-L-glutamyl-[protein] + tRNA(Leu) + H(+)</text>
        <dbReference type="Rhea" id="RHEA:50412"/>
        <dbReference type="Rhea" id="RHEA-COMP:9613"/>
        <dbReference type="Rhea" id="RHEA-COMP:9622"/>
        <dbReference type="Rhea" id="RHEA-COMP:12664"/>
        <dbReference type="Rhea" id="RHEA-COMP:12668"/>
        <dbReference type="ChEBI" id="CHEBI:15378"/>
        <dbReference type="ChEBI" id="CHEBI:64721"/>
        <dbReference type="ChEBI" id="CHEBI:78442"/>
        <dbReference type="ChEBI" id="CHEBI:78494"/>
        <dbReference type="ChEBI" id="CHEBI:133041"/>
        <dbReference type="EC" id="2.3.2.29"/>
    </reaction>
</comment>
<dbReference type="GO" id="GO:0005737">
    <property type="term" value="C:cytoplasm"/>
    <property type="evidence" value="ECO:0007669"/>
    <property type="project" value="UniProtKB-SubCell"/>
</dbReference>
<protein>
    <recommendedName>
        <fullName evidence="4">Aspartate/glutamate leucyltransferase</fullName>
        <ecNumber evidence="4">2.3.2.29</ecNumber>
    </recommendedName>
</protein>
<dbReference type="InterPro" id="IPR007471">
    <property type="entry name" value="N-end_Aminoacyl_Trfase_N"/>
</dbReference>
<proteinExistence type="inferred from homology"/>
<comment type="subcellular location">
    <subcellularLocation>
        <location evidence="4">Cytoplasm</location>
    </subcellularLocation>
</comment>